<dbReference type="EMBL" id="JACBAG010001858">
    <property type="protein sequence ID" value="KAF7179576.1"/>
    <property type="molecule type" value="Genomic_DNA"/>
</dbReference>
<sequence>MGSIGQLPEWKQICVATVSQEGILKAIEESDTELRKEGSDHFVSALVAAAAQPDQEQVAANMVSPHPLLVPMNFIESLKELHEALNLAVSNILDRWCEPSDSDDALSRRMPLFPHEEALLQWLYLRTQKGQFKCFHARGGHWRPDVLLSRKTTGDLSFQICEINARFFSMNISPPFQVYRAVSSILTGVTGLRPPIDPDVLLERFCELFDTSRPIHLVLGRDSPSHMEALCHLIERYTGIRPRIVTVSDLRLIPDMGSATGYKLCTLCRTPHNGNKVFRNKDNGGFEELEEIYQVGLRLYQDEFGSLSAEMLQHLAIYSMNDMRAILLLGDKRILGIILQELDDLVSRYQVLTPDQARLLREHIVPTILPGSPQLERLVCENRAGKVRKEDYVIKPCREARSIGISFGDELSPSEWDSLLASMQDPRLHSHKTQYVLQPVVGSPSFKALLDKEGPMREVNVVGEYHVFDGRFSHSQNPCQALAPSASGLATANTRIRAALLSVPNTQNVHVAGVGTTKTGYFIRFKGPESAETARNNTEWLN</sequence>
<keyword evidence="2" id="KW-1185">Reference proteome</keyword>
<accession>A0A8H6QUK2</accession>
<organism evidence="1 2">
    <name type="scientific">Aspergillus felis</name>
    <dbReference type="NCBI Taxonomy" id="1287682"/>
    <lineage>
        <taxon>Eukaryota</taxon>
        <taxon>Fungi</taxon>
        <taxon>Dikarya</taxon>
        <taxon>Ascomycota</taxon>
        <taxon>Pezizomycotina</taxon>
        <taxon>Eurotiomycetes</taxon>
        <taxon>Eurotiomycetidae</taxon>
        <taxon>Eurotiales</taxon>
        <taxon>Aspergillaceae</taxon>
        <taxon>Aspergillus</taxon>
        <taxon>Aspergillus subgen. Fumigati</taxon>
    </lineage>
</organism>
<evidence type="ECO:0000313" key="2">
    <source>
        <dbReference type="Proteomes" id="UP000641853"/>
    </source>
</evidence>
<dbReference type="Proteomes" id="UP000641853">
    <property type="component" value="Unassembled WGS sequence"/>
</dbReference>
<name>A0A8H6QUK2_9EURO</name>
<dbReference type="SUPFAM" id="SSF56059">
    <property type="entry name" value="Glutathione synthetase ATP-binding domain-like"/>
    <property type="match status" value="1"/>
</dbReference>
<comment type="caution">
    <text evidence="1">The sequence shown here is derived from an EMBL/GenBank/DDBJ whole genome shotgun (WGS) entry which is preliminary data.</text>
</comment>
<proteinExistence type="predicted"/>
<reference evidence="1" key="1">
    <citation type="submission" date="2020-06" db="EMBL/GenBank/DDBJ databases">
        <title>Draft genome sequences of strains closely related to Aspergillus parafelis and Aspergillus hiratsukae.</title>
        <authorList>
            <person name="Dos Santos R.A.C."/>
            <person name="Rivero-Menendez O."/>
            <person name="Steenwyk J.L."/>
            <person name="Mead M.E."/>
            <person name="Goldman G.H."/>
            <person name="Alastruey-Izquierdo A."/>
            <person name="Rokas A."/>
        </authorList>
    </citation>
    <scope>NUCLEOTIDE SEQUENCE</scope>
    <source>
        <strain evidence="1">CNM-CM7691</strain>
    </source>
</reference>
<evidence type="ECO:0000313" key="1">
    <source>
        <dbReference type="EMBL" id="KAF7179576.1"/>
    </source>
</evidence>
<dbReference type="AlphaFoldDB" id="A0A8H6QUK2"/>
<protein>
    <submittedName>
        <fullName evidence="1">Uncharacterized protein</fullName>
    </submittedName>
</protein>
<gene>
    <name evidence="1" type="ORF">CNMCM7691_008624</name>
</gene>